<dbReference type="InterPro" id="IPR019407">
    <property type="entry name" value="CTU2"/>
</dbReference>
<gene>
    <name evidence="3" type="ORF">ATANTOWER_025180</name>
</gene>
<accession>A0ABU7AT97</accession>
<sequence>MMNATHLQAHLMGVLDLPGSVVVAPSSPLDQPRSAYKVAVDLFLQSGSGRTDVMGQEQEGVSLPAIQESQTHLLQQLIGSAKTLTAKQDLLNTLRQHLLVHTARTRGYNKLMLGDSCTRLAVKLLTSITLGRGAQLAQDTGFSDCRYGDVVAVRPMREYSAKEIAYYNHMFKVPSVVIPSLDTKTPDKASIQRLTESFVTKLQADFPSTVSTIYRSVRNHQHPS</sequence>
<evidence type="ECO:0008006" key="5">
    <source>
        <dbReference type="Google" id="ProtNLM"/>
    </source>
</evidence>
<keyword evidence="4" id="KW-1185">Reference proteome</keyword>
<dbReference type="Proteomes" id="UP001345963">
    <property type="component" value="Unassembled WGS sequence"/>
</dbReference>
<organism evidence="3 4">
    <name type="scientific">Ataeniobius toweri</name>
    <dbReference type="NCBI Taxonomy" id="208326"/>
    <lineage>
        <taxon>Eukaryota</taxon>
        <taxon>Metazoa</taxon>
        <taxon>Chordata</taxon>
        <taxon>Craniata</taxon>
        <taxon>Vertebrata</taxon>
        <taxon>Euteleostomi</taxon>
        <taxon>Actinopterygii</taxon>
        <taxon>Neopterygii</taxon>
        <taxon>Teleostei</taxon>
        <taxon>Neoteleostei</taxon>
        <taxon>Acanthomorphata</taxon>
        <taxon>Ovalentaria</taxon>
        <taxon>Atherinomorphae</taxon>
        <taxon>Cyprinodontiformes</taxon>
        <taxon>Goodeidae</taxon>
        <taxon>Ataeniobius</taxon>
    </lineage>
</organism>
<name>A0ABU7AT97_9TELE</name>
<dbReference type="Pfam" id="PF10288">
    <property type="entry name" value="CTU2"/>
    <property type="match status" value="1"/>
</dbReference>
<keyword evidence="2" id="KW-0819">tRNA processing</keyword>
<dbReference type="EMBL" id="JAHUTI010025460">
    <property type="protein sequence ID" value="MED6240655.1"/>
    <property type="molecule type" value="Genomic_DNA"/>
</dbReference>
<protein>
    <recommendedName>
        <fullName evidence="5">Cytoplasmic tRNA 2-thiolation protein 2</fullName>
    </recommendedName>
</protein>
<dbReference type="PANTHER" id="PTHR20882:SF14">
    <property type="entry name" value="CYTOPLASMIC TRNA 2-THIOLATION PROTEIN 2"/>
    <property type="match status" value="1"/>
</dbReference>
<reference evidence="3 4" key="1">
    <citation type="submission" date="2021-07" db="EMBL/GenBank/DDBJ databases">
        <authorList>
            <person name="Palmer J.M."/>
        </authorList>
    </citation>
    <scope>NUCLEOTIDE SEQUENCE [LARGE SCALE GENOMIC DNA]</scope>
    <source>
        <strain evidence="3 4">AT_MEX2019</strain>
        <tissue evidence="3">Muscle</tissue>
    </source>
</reference>
<proteinExistence type="predicted"/>
<evidence type="ECO:0000313" key="3">
    <source>
        <dbReference type="EMBL" id="MED6240655.1"/>
    </source>
</evidence>
<dbReference type="SUPFAM" id="SSF52402">
    <property type="entry name" value="Adenine nucleotide alpha hydrolases-like"/>
    <property type="match status" value="1"/>
</dbReference>
<comment type="caution">
    <text evidence="3">The sequence shown here is derived from an EMBL/GenBank/DDBJ whole genome shotgun (WGS) entry which is preliminary data.</text>
</comment>
<evidence type="ECO:0000313" key="4">
    <source>
        <dbReference type="Proteomes" id="UP001345963"/>
    </source>
</evidence>
<evidence type="ECO:0000256" key="2">
    <source>
        <dbReference type="ARBA" id="ARBA00022694"/>
    </source>
</evidence>
<dbReference type="Gene3D" id="3.40.50.620">
    <property type="entry name" value="HUPs"/>
    <property type="match status" value="1"/>
</dbReference>
<dbReference type="InterPro" id="IPR014729">
    <property type="entry name" value="Rossmann-like_a/b/a_fold"/>
</dbReference>
<dbReference type="PANTHER" id="PTHR20882">
    <property type="entry name" value="CYTOPLASMIC TRNA 2-THIOLATION PROTEIN 2"/>
    <property type="match status" value="1"/>
</dbReference>
<keyword evidence="1" id="KW-0963">Cytoplasm</keyword>
<evidence type="ECO:0000256" key="1">
    <source>
        <dbReference type="ARBA" id="ARBA00022490"/>
    </source>
</evidence>